<evidence type="ECO:0000313" key="3">
    <source>
        <dbReference type="Proteomes" id="UP000092154"/>
    </source>
</evidence>
<feature type="transmembrane region" description="Helical" evidence="1">
    <location>
        <begin position="33"/>
        <end position="62"/>
    </location>
</feature>
<reference evidence="2 3" key="1">
    <citation type="submission" date="2016-06" db="EMBL/GenBank/DDBJ databases">
        <title>Comparative genomics of the ectomycorrhizal sister species Rhizopogon vinicolor and Rhizopogon vesiculosus (Basidiomycota: Boletales) reveals a divergence of the mating type B locus.</title>
        <authorList>
            <consortium name="DOE Joint Genome Institute"/>
            <person name="Mujic A.B."/>
            <person name="Kuo A."/>
            <person name="Tritt A."/>
            <person name="Lipzen A."/>
            <person name="Chen C."/>
            <person name="Johnson J."/>
            <person name="Sharma A."/>
            <person name="Barry K."/>
            <person name="Grigoriev I.V."/>
            <person name="Spatafora J.W."/>
        </authorList>
    </citation>
    <scope>NUCLEOTIDE SEQUENCE [LARGE SCALE GENOMIC DNA]</scope>
    <source>
        <strain evidence="2 3">AM-OR11-026</strain>
    </source>
</reference>
<keyword evidence="1" id="KW-0472">Membrane</keyword>
<keyword evidence="3" id="KW-1185">Reference proteome</keyword>
<accession>A0A1B7MDU2</accession>
<keyword evidence="1" id="KW-0812">Transmembrane</keyword>
<keyword evidence="1" id="KW-1133">Transmembrane helix</keyword>
<dbReference type="AlphaFoldDB" id="A0A1B7MDU2"/>
<organism evidence="2 3">
    <name type="scientific">Rhizopogon vinicolor AM-OR11-026</name>
    <dbReference type="NCBI Taxonomy" id="1314800"/>
    <lineage>
        <taxon>Eukaryota</taxon>
        <taxon>Fungi</taxon>
        <taxon>Dikarya</taxon>
        <taxon>Basidiomycota</taxon>
        <taxon>Agaricomycotina</taxon>
        <taxon>Agaricomycetes</taxon>
        <taxon>Agaricomycetidae</taxon>
        <taxon>Boletales</taxon>
        <taxon>Suillineae</taxon>
        <taxon>Rhizopogonaceae</taxon>
        <taxon>Rhizopogon</taxon>
    </lineage>
</organism>
<gene>
    <name evidence="2" type="ORF">K503DRAFT_806763</name>
</gene>
<dbReference type="InParanoid" id="A0A1B7MDU2"/>
<feature type="transmembrane region" description="Helical" evidence="1">
    <location>
        <begin position="7"/>
        <end position="27"/>
    </location>
</feature>
<evidence type="ECO:0000256" key="1">
    <source>
        <dbReference type="SAM" id="Phobius"/>
    </source>
</evidence>
<protein>
    <submittedName>
        <fullName evidence="2">Uncharacterized protein</fullName>
    </submittedName>
</protein>
<dbReference type="EMBL" id="KV449961">
    <property type="protein sequence ID" value="OAX30764.1"/>
    <property type="molecule type" value="Genomic_DNA"/>
</dbReference>
<dbReference type="Proteomes" id="UP000092154">
    <property type="component" value="Unassembled WGS sequence"/>
</dbReference>
<evidence type="ECO:0000313" key="2">
    <source>
        <dbReference type="EMBL" id="OAX30764.1"/>
    </source>
</evidence>
<proteinExistence type="predicted"/>
<name>A0A1B7MDU2_9AGAM</name>
<sequence length="118" mass="12799">MSISPSVLVCILMPTRIAVIVVTAQSVPLPESIVVFLVLLLSSPSLSMSPIIAIALPITIVLRPGRGTWRPENTPRGVCSIESMTQTATVDDIQRVTYPKRDAEWAWDTSASTLLPRS</sequence>